<keyword evidence="4" id="KW-1185">Reference proteome</keyword>
<dbReference type="GO" id="GO:0008270">
    <property type="term" value="F:zinc ion binding"/>
    <property type="evidence" value="ECO:0007669"/>
    <property type="project" value="UniProtKB-KW"/>
</dbReference>
<dbReference type="GO" id="GO:0003676">
    <property type="term" value="F:nucleic acid binding"/>
    <property type="evidence" value="ECO:0007669"/>
    <property type="project" value="InterPro"/>
</dbReference>
<dbReference type="Gene3D" id="4.10.60.10">
    <property type="entry name" value="Zinc finger, CCHC-type"/>
    <property type="match status" value="1"/>
</dbReference>
<sequence length="164" mass="18602">MLARKKKVPNKFPGWLRTIEDSNIEANLKDKRKCFKCGKIGHISLQCWKNDKRGKEKQITQPVSSSCTSAQVSGSINLCNQSSNLDWIIDTGSSHHFIIDKSLLNNFKPYVMNVGGIGDNLVTVEVYGSIAILLRFKNREWKLTLSKSIGVSFTEECYLWKSCR</sequence>
<evidence type="ECO:0000313" key="3">
    <source>
        <dbReference type="EMBL" id="GBL62225.1"/>
    </source>
</evidence>
<dbReference type="PROSITE" id="PS50158">
    <property type="entry name" value="ZF_CCHC"/>
    <property type="match status" value="1"/>
</dbReference>
<evidence type="ECO:0000259" key="2">
    <source>
        <dbReference type="PROSITE" id="PS50158"/>
    </source>
</evidence>
<dbReference type="SUPFAM" id="SSF57756">
    <property type="entry name" value="Retrovirus zinc finger-like domains"/>
    <property type="match status" value="1"/>
</dbReference>
<evidence type="ECO:0000256" key="1">
    <source>
        <dbReference type="PROSITE-ProRule" id="PRU00047"/>
    </source>
</evidence>
<dbReference type="SMART" id="SM00343">
    <property type="entry name" value="ZnF_C2HC"/>
    <property type="match status" value="1"/>
</dbReference>
<reference evidence="3 4" key="1">
    <citation type="journal article" date="2019" name="Sci. Rep.">
        <title>Orb-weaving spider Araneus ventricosus genome elucidates the spidroin gene catalogue.</title>
        <authorList>
            <person name="Kono N."/>
            <person name="Nakamura H."/>
            <person name="Ohtoshi R."/>
            <person name="Moran D.A.P."/>
            <person name="Shinohara A."/>
            <person name="Yoshida Y."/>
            <person name="Fujiwara M."/>
            <person name="Mori M."/>
            <person name="Tomita M."/>
            <person name="Arakawa K."/>
        </authorList>
    </citation>
    <scope>NUCLEOTIDE SEQUENCE [LARGE SCALE GENOMIC DNA]</scope>
</reference>
<comment type="caution">
    <text evidence="3">The sequence shown here is derived from an EMBL/GenBank/DDBJ whole genome shotgun (WGS) entry which is preliminary data.</text>
</comment>
<dbReference type="AlphaFoldDB" id="A0A4Y1ZQ28"/>
<dbReference type="EMBL" id="BGPR01152139">
    <property type="protein sequence ID" value="GBL62225.1"/>
    <property type="molecule type" value="Genomic_DNA"/>
</dbReference>
<dbReference type="InterPro" id="IPR001878">
    <property type="entry name" value="Znf_CCHC"/>
</dbReference>
<name>A0A4Y1ZQ28_ARAVE</name>
<dbReference type="OrthoDB" id="97058at2759"/>
<organism evidence="3 4">
    <name type="scientific">Araneus ventricosus</name>
    <name type="common">Orbweaver spider</name>
    <name type="synonym">Epeira ventricosa</name>
    <dbReference type="NCBI Taxonomy" id="182803"/>
    <lineage>
        <taxon>Eukaryota</taxon>
        <taxon>Metazoa</taxon>
        <taxon>Ecdysozoa</taxon>
        <taxon>Arthropoda</taxon>
        <taxon>Chelicerata</taxon>
        <taxon>Arachnida</taxon>
        <taxon>Araneae</taxon>
        <taxon>Araneomorphae</taxon>
        <taxon>Entelegynae</taxon>
        <taxon>Araneoidea</taxon>
        <taxon>Araneidae</taxon>
        <taxon>Araneus</taxon>
    </lineage>
</organism>
<dbReference type="Pfam" id="PF00098">
    <property type="entry name" value="zf-CCHC"/>
    <property type="match status" value="1"/>
</dbReference>
<dbReference type="InterPro" id="IPR036875">
    <property type="entry name" value="Znf_CCHC_sf"/>
</dbReference>
<evidence type="ECO:0000313" key="4">
    <source>
        <dbReference type="Proteomes" id="UP000499080"/>
    </source>
</evidence>
<dbReference type="Proteomes" id="UP000499080">
    <property type="component" value="Unassembled WGS sequence"/>
</dbReference>
<feature type="domain" description="CCHC-type" evidence="2">
    <location>
        <begin position="32"/>
        <end position="47"/>
    </location>
</feature>
<keyword evidence="1" id="KW-0479">Metal-binding</keyword>
<accession>A0A4Y1ZQ28</accession>
<proteinExistence type="predicted"/>
<keyword evidence="1" id="KW-0863">Zinc-finger</keyword>
<gene>
    <name evidence="3" type="ORF">AVEN_3685_1</name>
</gene>
<protein>
    <recommendedName>
        <fullName evidence="2">CCHC-type domain-containing protein</fullName>
    </recommendedName>
</protein>
<keyword evidence="1" id="KW-0862">Zinc</keyword>